<organism evidence="3 4">
    <name type="scientific">Oceaniferula flava</name>
    <dbReference type="NCBI Taxonomy" id="2800421"/>
    <lineage>
        <taxon>Bacteria</taxon>
        <taxon>Pseudomonadati</taxon>
        <taxon>Verrucomicrobiota</taxon>
        <taxon>Verrucomicrobiia</taxon>
        <taxon>Verrucomicrobiales</taxon>
        <taxon>Verrucomicrobiaceae</taxon>
        <taxon>Oceaniferula</taxon>
    </lineage>
</organism>
<dbReference type="GO" id="GO:0016787">
    <property type="term" value="F:hydrolase activity"/>
    <property type="evidence" value="ECO:0007669"/>
    <property type="project" value="UniProtKB-KW"/>
</dbReference>
<dbReference type="PANTHER" id="PTHR22946">
    <property type="entry name" value="DIENELACTONE HYDROLASE DOMAIN-CONTAINING PROTEIN-RELATED"/>
    <property type="match status" value="1"/>
</dbReference>
<feature type="signal peptide" evidence="1">
    <location>
        <begin position="1"/>
        <end position="20"/>
    </location>
</feature>
<evidence type="ECO:0000259" key="2">
    <source>
        <dbReference type="Pfam" id="PF01738"/>
    </source>
</evidence>
<feature type="chain" id="PRO_5042293551" evidence="1">
    <location>
        <begin position="21"/>
        <end position="261"/>
    </location>
</feature>
<dbReference type="InterPro" id="IPR050261">
    <property type="entry name" value="FrsA_esterase"/>
</dbReference>
<dbReference type="EMBL" id="JAENIG010000005">
    <property type="protein sequence ID" value="MBK1855144.1"/>
    <property type="molecule type" value="Genomic_DNA"/>
</dbReference>
<proteinExistence type="predicted"/>
<name>A0AAE2SDZ2_9BACT</name>
<protein>
    <submittedName>
        <fullName evidence="3">Dienelactone hydrolase family protein</fullName>
    </submittedName>
</protein>
<dbReference type="SUPFAM" id="SSF53474">
    <property type="entry name" value="alpha/beta-Hydrolases"/>
    <property type="match status" value="1"/>
</dbReference>
<keyword evidence="1" id="KW-0732">Signal</keyword>
<dbReference type="AlphaFoldDB" id="A0AAE2SDZ2"/>
<accession>A0AAE2SDZ2</accession>
<reference evidence="3" key="1">
    <citation type="submission" date="2021-01" db="EMBL/GenBank/DDBJ databases">
        <title>Modified the classification status of verrucomicrobia.</title>
        <authorList>
            <person name="Feng X."/>
        </authorList>
    </citation>
    <scope>NUCLEOTIDE SEQUENCE</scope>
    <source>
        <strain evidence="3">5K15</strain>
    </source>
</reference>
<dbReference type="InterPro" id="IPR029058">
    <property type="entry name" value="AB_hydrolase_fold"/>
</dbReference>
<dbReference type="Pfam" id="PF01738">
    <property type="entry name" value="DLH"/>
    <property type="match status" value="1"/>
</dbReference>
<comment type="caution">
    <text evidence="3">The sequence shown here is derived from an EMBL/GenBank/DDBJ whole genome shotgun (WGS) entry which is preliminary data.</text>
</comment>
<dbReference type="Proteomes" id="UP000634206">
    <property type="component" value="Unassembled WGS sequence"/>
</dbReference>
<sequence length="261" mass="28105">MKAFLKSIALLGLFVVSAKAAEITEKTIVYQEGETQLEGYAALPKEAEGKLPVIVVVHQWMGLTDYEKMRCQQLAKLGYLAFAVDIYGQGVRPSSMSEAGAQAGKYKSDRALYRKRLNAGLAEALKQPQADPDKVVAIGYCFGGTGVIELARSGAEIGGVVSFHGGLDSPTPADGAKIKARVLALHGADDPHVKAADLAAFEEEMRKHEVDWELVKYGGAVHAFTQKMAGNDPSKGAAYDARADQRSWQQLMTFLGQVFGQ</sequence>
<keyword evidence="4" id="KW-1185">Reference proteome</keyword>
<dbReference type="RefSeq" id="WP_309489755.1">
    <property type="nucleotide sequence ID" value="NZ_JAENIG010000005.1"/>
</dbReference>
<dbReference type="Gene3D" id="3.40.50.1820">
    <property type="entry name" value="alpha/beta hydrolase"/>
    <property type="match status" value="1"/>
</dbReference>
<evidence type="ECO:0000313" key="4">
    <source>
        <dbReference type="Proteomes" id="UP000634206"/>
    </source>
</evidence>
<dbReference type="PANTHER" id="PTHR22946:SF0">
    <property type="entry name" value="DIENELACTONE HYDROLASE DOMAIN-CONTAINING PROTEIN"/>
    <property type="match status" value="1"/>
</dbReference>
<evidence type="ECO:0000256" key="1">
    <source>
        <dbReference type="SAM" id="SignalP"/>
    </source>
</evidence>
<evidence type="ECO:0000313" key="3">
    <source>
        <dbReference type="EMBL" id="MBK1855144.1"/>
    </source>
</evidence>
<dbReference type="InterPro" id="IPR002925">
    <property type="entry name" value="Dienelactn_hydro"/>
</dbReference>
<keyword evidence="3" id="KW-0378">Hydrolase</keyword>
<gene>
    <name evidence="3" type="ORF">JIN83_09255</name>
</gene>
<feature type="domain" description="Dienelactone hydrolase" evidence="2">
    <location>
        <begin position="37"/>
        <end position="258"/>
    </location>
</feature>